<accession>A0A140LCU4</accession>
<dbReference type="OrthoDB" id="1954703at2"/>
<protein>
    <recommendedName>
        <fullName evidence="1">DUF1659 domain-containing protein</fullName>
    </recommendedName>
</protein>
<evidence type="ECO:0000313" key="2">
    <source>
        <dbReference type="EMBL" id="KXG78369.1"/>
    </source>
</evidence>
<dbReference type="Proteomes" id="UP000070427">
    <property type="component" value="Unassembled WGS sequence"/>
</dbReference>
<name>A0A140LCU4_9FIRM</name>
<dbReference type="AlphaFoldDB" id="A0A140LCU4"/>
<feature type="domain" description="DUF1659" evidence="1">
    <location>
        <begin position="2"/>
        <end position="73"/>
    </location>
</feature>
<dbReference type="STRING" id="520764.AN618_04350"/>
<keyword evidence="3" id="KW-1185">Reference proteome</keyword>
<dbReference type="InParanoid" id="A0A140LCU4"/>
<comment type="caution">
    <text evidence="2">The sequence shown here is derived from an EMBL/GenBank/DDBJ whole genome shotgun (WGS) entry which is preliminary data.</text>
</comment>
<dbReference type="EMBL" id="LOED01000003">
    <property type="protein sequence ID" value="KXG78369.1"/>
    <property type="molecule type" value="Genomic_DNA"/>
</dbReference>
<proteinExistence type="predicted"/>
<gene>
    <name evidence="2" type="ORF">AN618_04350</name>
</gene>
<dbReference type="InterPro" id="IPR012454">
    <property type="entry name" value="DUF1659"/>
</dbReference>
<organism evidence="2 3">
    <name type="scientific">Fervidicola ferrireducens</name>
    <dbReference type="NCBI Taxonomy" id="520764"/>
    <lineage>
        <taxon>Bacteria</taxon>
        <taxon>Bacillati</taxon>
        <taxon>Bacillota</taxon>
        <taxon>Clostridia</taxon>
        <taxon>Thermosediminibacterales</taxon>
        <taxon>Thermosediminibacteraceae</taxon>
        <taxon>Fervidicola</taxon>
    </lineage>
</organism>
<sequence length="75" mass="7973">MAVIATPVDATLQVVVQTGTDDGGRPVTRVRSFRNLKPSAVDDDVMAVAKAFANLQAHPVDSIVKVVEIALTEEQ</sequence>
<dbReference type="Pfam" id="PF07872">
    <property type="entry name" value="DUF1659"/>
    <property type="match status" value="1"/>
</dbReference>
<reference evidence="2 3" key="1">
    <citation type="submission" date="2015-12" db="EMBL/GenBank/DDBJ databases">
        <title>Draft genome sequnece of Fervidicola ferrireducens strain Y170.</title>
        <authorList>
            <person name="Patel B.K."/>
        </authorList>
    </citation>
    <scope>NUCLEOTIDE SEQUENCE [LARGE SCALE GENOMIC DNA]</scope>
    <source>
        <strain evidence="2 3">Y170</strain>
    </source>
</reference>
<evidence type="ECO:0000313" key="3">
    <source>
        <dbReference type="Proteomes" id="UP000070427"/>
    </source>
</evidence>
<evidence type="ECO:0000259" key="1">
    <source>
        <dbReference type="Pfam" id="PF07872"/>
    </source>
</evidence>
<dbReference type="RefSeq" id="WP_066351513.1">
    <property type="nucleotide sequence ID" value="NZ_LOED01000003.1"/>
</dbReference>